<proteinExistence type="predicted"/>
<dbReference type="EMBL" id="RXGB01000294">
    <property type="protein sequence ID" value="TMX04113.1"/>
    <property type="molecule type" value="Genomic_DNA"/>
</dbReference>
<evidence type="ECO:0000313" key="2">
    <source>
        <dbReference type="EMBL" id="TMX04113.1"/>
    </source>
</evidence>
<accession>A0A6N2C8W8</accession>
<feature type="non-terminal residue" evidence="2">
    <location>
        <position position="1"/>
    </location>
</feature>
<comment type="caution">
    <text evidence="2">The sequence shown here is derived from an EMBL/GenBank/DDBJ whole genome shotgun (WGS) entry which is preliminary data.</text>
</comment>
<organism evidence="2">
    <name type="scientific">Solanum chilense</name>
    <name type="common">Tomato</name>
    <name type="synonym">Lycopersicon chilense</name>
    <dbReference type="NCBI Taxonomy" id="4083"/>
    <lineage>
        <taxon>Eukaryota</taxon>
        <taxon>Viridiplantae</taxon>
        <taxon>Streptophyta</taxon>
        <taxon>Embryophyta</taxon>
        <taxon>Tracheophyta</taxon>
        <taxon>Spermatophyta</taxon>
        <taxon>Magnoliopsida</taxon>
        <taxon>eudicotyledons</taxon>
        <taxon>Gunneridae</taxon>
        <taxon>Pentapetalae</taxon>
        <taxon>asterids</taxon>
        <taxon>lamiids</taxon>
        <taxon>Solanales</taxon>
        <taxon>Solanaceae</taxon>
        <taxon>Solanoideae</taxon>
        <taxon>Solaneae</taxon>
        <taxon>Solanum</taxon>
        <taxon>Solanum subgen. Lycopersicon</taxon>
    </lineage>
</organism>
<name>A0A6N2C8W8_SOLCI</name>
<sequence length="142" mass="15943">VQFRSSRAMNTRRNVARRLEEEIANEGVPPRGNPVPSLEEDVNDDQVPVNPPPLTDGYIMDALIHMAQSITTQAQAITTQAQALMAHANRDTILRANQYVGTMESRLSDFTWMSPPAFYGPRLKKTPESSLMKPTRSFMLWG</sequence>
<reference evidence="2" key="1">
    <citation type="submission" date="2019-05" db="EMBL/GenBank/DDBJ databases">
        <title>The de novo reference genome and transcriptome assemblies of the wild tomato species Solanum chilense.</title>
        <authorList>
            <person name="Stam R."/>
            <person name="Nosenko T."/>
            <person name="Hoerger A.C."/>
            <person name="Stephan W."/>
            <person name="Seidel M.A."/>
            <person name="Kuhn J.M.M."/>
            <person name="Haberer G."/>
            <person name="Tellier A."/>
        </authorList>
    </citation>
    <scope>NUCLEOTIDE SEQUENCE</scope>
    <source>
        <tissue evidence="2">Mature leaves</tissue>
    </source>
</reference>
<evidence type="ECO:0000256" key="1">
    <source>
        <dbReference type="SAM" id="MobiDB-lite"/>
    </source>
</evidence>
<protein>
    <submittedName>
        <fullName evidence="2">Uncharacterized protein</fullName>
    </submittedName>
</protein>
<dbReference type="AlphaFoldDB" id="A0A6N2C8W8"/>
<feature type="region of interest" description="Disordered" evidence="1">
    <location>
        <begin position="21"/>
        <end position="53"/>
    </location>
</feature>
<gene>
    <name evidence="2" type="ORF">EJD97_011538</name>
</gene>